<keyword evidence="4" id="KW-1185">Reference proteome</keyword>
<keyword evidence="2" id="KW-0732">Signal</keyword>
<evidence type="ECO:0000256" key="2">
    <source>
        <dbReference type="SAM" id="SignalP"/>
    </source>
</evidence>
<keyword evidence="1" id="KW-0472">Membrane</keyword>
<dbReference type="Proteomes" id="UP001497480">
    <property type="component" value="Unassembled WGS sequence"/>
</dbReference>
<sequence length="209" mass="23137">MASLRLPLFAATVLLFLSATATARPCRSFFMSSYTFRNPSSNTFTTITEFRSLTPFHRITAAAADDVNVNDKLSIQIIDNDFFDSIFQQRHHPYHSNNNLKFDRSASLSRSELGFSTTSNYASFDSLRDRTKDIISVVAALLFGVGCGALTSATMYLVWSVVAGFRDYRGSGYDEFSSSDDENEIETPKKLGYEKIPATEAVAAAKDVV</sequence>
<gene>
    <name evidence="3" type="ORF">LLUT_LOCUS10017</name>
</gene>
<feature type="chain" id="PRO_5043942868" evidence="2">
    <location>
        <begin position="24"/>
        <end position="209"/>
    </location>
</feature>
<proteinExistence type="predicted"/>
<dbReference type="PANTHER" id="PTHR35107">
    <property type="entry name" value="EXPRESSED PROTEIN"/>
    <property type="match status" value="1"/>
</dbReference>
<keyword evidence="1" id="KW-1133">Transmembrane helix</keyword>
<dbReference type="EMBL" id="CAXHTB010000007">
    <property type="protein sequence ID" value="CAL0308957.1"/>
    <property type="molecule type" value="Genomic_DNA"/>
</dbReference>
<evidence type="ECO:0000313" key="3">
    <source>
        <dbReference type="EMBL" id="CAL0308957.1"/>
    </source>
</evidence>
<comment type="caution">
    <text evidence="3">The sequence shown here is derived from an EMBL/GenBank/DDBJ whole genome shotgun (WGS) entry which is preliminary data.</text>
</comment>
<reference evidence="3 4" key="1">
    <citation type="submission" date="2024-03" db="EMBL/GenBank/DDBJ databases">
        <authorList>
            <person name="Martinez-Hernandez J."/>
        </authorList>
    </citation>
    <scope>NUCLEOTIDE SEQUENCE [LARGE SCALE GENOMIC DNA]</scope>
</reference>
<dbReference type="PANTHER" id="PTHR35107:SF2">
    <property type="entry name" value="EXPRESSED PROTEIN"/>
    <property type="match status" value="1"/>
</dbReference>
<accession>A0AAV1WI57</accession>
<feature type="signal peptide" evidence="2">
    <location>
        <begin position="1"/>
        <end position="23"/>
    </location>
</feature>
<dbReference type="AlphaFoldDB" id="A0AAV1WI57"/>
<keyword evidence="1" id="KW-0812">Transmembrane</keyword>
<evidence type="ECO:0000256" key="1">
    <source>
        <dbReference type="SAM" id="Phobius"/>
    </source>
</evidence>
<organism evidence="3 4">
    <name type="scientific">Lupinus luteus</name>
    <name type="common">European yellow lupine</name>
    <dbReference type="NCBI Taxonomy" id="3873"/>
    <lineage>
        <taxon>Eukaryota</taxon>
        <taxon>Viridiplantae</taxon>
        <taxon>Streptophyta</taxon>
        <taxon>Embryophyta</taxon>
        <taxon>Tracheophyta</taxon>
        <taxon>Spermatophyta</taxon>
        <taxon>Magnoliopsida</taxon>
        <taxon>eudicotyledons</taxon>
        <taxon>Gunneridae</taxon>
        <taxon>Pentapetalae</taxon>
        <taxon>rosids</taxon>
        <taxon>fabids</taxon>
        <taxon>Fabales</taxon>
        <taxon>Fabaceae</taxon>
        <taxon>Papilionoideae</taxon>
        <taxon>50 kb inversion clade</taxon>
        <taxon>genistoids sensu lato</taxon>
        <taxon>core genistoids</taxon>
        <taxon>Genisteae</taxon>
        <taxon>Lupinus</taxon>
    </lineage>
</organism>
<protein>
    <submittedName>
        <fullName evidence="3">Uncharacterized protein</fullName>
    </submittedName>
</protein>
<feature type="transmembrane region" description="Helical" evidence="1">
    <location>
        <begin position="134"/>
        <end position="159"/>
    </location>
</feature>
<name>A0AAV1WI57_LUPLU</name>
<evidence type="ECO:0000313" key="4">
    <source>
        <dbReference type="Proteomes" id="UP001497480"/>
    </source>
</evidence>